<feature type="compositionally biased region" description="Gly residues" evidence="1">
    <location>
        <begin position="498"/>
        <end position="525"/>
    </location>
</feature>
<proteinExistence type="predicted"/>
<evidence type="ECO:0000313" key="2">
    <source>
        <dbReference type="EMBL" id="CAA9266793.1"/>
    </source>
</evidence>
<name>A0A6J4J4C6_9PROT</name>
<sequence>GHGGGAHRRIPRRAGHRPRLLRPRRELHRPARCAAWIGHRPRHLPERGRGGLHGGCRCQADGAAGGGAGLARPRGLQRLHRRAYGGAGCGAADPAGRPGGAAGPPAERLPGDRLREHVPRHRQMGGRGDGCGAGAGADRPGLCAGLRRRAGAGGARPAGGCAGDRVRRPCPAGDLAEPPAPLPGRGWPSGRDAAGSGAADPACRPWLRGRRGAGGAPRLRRGLAGAGRRFLPAAGPLPQPASALCGRSRPAEPGCAAGGLRRGGSRAGAGDAADRHHDTGLVLAGAGAAAGPCLRRPALPRLALPGGAGGRGRCAGDHRGAGGGGAGRAGRARGLGGAAARPASLRLPGGAARLAGWRRLRRGGEAHRAGGAGGCHRHARCRHLRRTLLPQDRLDAAATTAGARLRRDGLRRAGRRCRFAAPSGAAGDRPRRRWRRADDGGRVRRRRGAGGADDADPLRQRQLCQHPHPSGEDASRPGLGDRSGQSGFRRLVRRLPGAGDGGGGPGRPAGAGGGAAGARALGGDGADLAGGDSAPAV</sequence>
<evidence type="ECO:0000256" key="1">
    <source>
        <dbReference type="SAM" id="MobiDB-lite"/>
    </source>
</evidence>
<feature type="region of interest" description="Disordered" evidence="1">
    <location>
        <begin position="254"/>
        <end position="273"/>
    </location>
</feature>
<gene>
    <name evidence="2" type="ORF">AVDCRST_MAG27-2864</name>
</gene>
<feature type="non-terminal residue" evidence="2">
    <location>
        <position position="1"/>
    </location>
</feature>
<accession>A0A6J4J4C6</accession>
<dbReference type="AlphaFoldDB" id="A0A6J4J4C6"/>
<feature type="region of interest" description="Disordered" evidence="1">
    <location>
        <begin position="170"/>
        <end position="220"/>
    </location>
</feature>
<feature type="compositionally biased region" description="Gly residues" evidence="1">
    <location>
        <begin position="256"/>
        <end position="267"/>
    </location>
</feature>
<feature type="region of interest" description="Disordered" evidence="1">
    <location>
        <begin position="416"/>
        <end position="537"/>
    </location>
</feature>
<feature type="non-terminal residue" evidence="2">
    <location>
        <position position="537"/>
    </location>
</feature>
<dbReference type="EMBL" id="CADCTD010000133">
    <property type="protein sequence ID" value="CAA9266793.1"/>
    <property type="molecule type" value="Genomic_DNA"/>
</dbReference>
<feature type="compositionally biased region" description="Low complexity" evidence="1">
    <location>
        <begin position="188"/>
        <end position="206"/>
    </location>
</feature>
<organism evidence="2">
    <name type="scientific">uncultured Craurococcus sp</name>
    <dbReference type="NCBI Taxonomy" id="1135998"/>
    <lineage>
        <taxon>Bacteria</taxon>
        <taxon>Pseudomonadati</taxon>
        <taxon>Pseudomonadota</taxon>
        <taxon>Alphaproteobacteria</taxon>
        <taxon>Acetobacterales</taxon>
        <taxon>Acetobacteraceae</taxon>
        <taxon>Craurococcus</taxon>
        <taxon>environmental samples</taxon>
    </lineage>
</organism>
<feature type="region of interest" description="Disordered" evidence="1">
    <location>
        <begin position="90"/>
        <end position="112"/>
    </location>
</feature>
<reference evidence="2" key="1">
    <citation type="submission" date="2020-02" db="EMBL/GenBank/DDBJ databases">
        <authorList>
            <person name="Meier V. D."/>
        </authorList>
    </citation>
    <scope>NUCLEOTIDE SEQUENCE</scope>
    <source>
        <strain evidence="2">AVDCRST_MAG27</strain>
    </source>
</reference>
<feature type="region of interest" description="Disordered" evidence="1">
    <location>
        <begin position="1"/>
        <end position="26"/>
    </location>
</feature>
<feature type="compositionally biased region" description="Low complexity" evidence="1">
    <location>
        <begin position="526"/>
        <end position="537"/>
    </location>
</feature>
<protein>
    <submittedName>
        <fullName evidence="2">Thiamine pyrophosphate-requiring enzymes</fullName>
    </submittedName>
</protein>